<feature type="domain" description="Ketosynthase family 3 (KS3)" evidence="9">
    <location>
        <begin position="34"/>
        <end position="447"/>
    </location>
</feature>
<feature type="domain" description="Carrier" evidence="8">
    <location>
        <begin position="2312"/>
        <end position="2387"/>
    </location>
</feature>
<dbReference type="SMART" id="SM00822">
    <property type="entry name" value="PKS_KR"/>
    <property type="match status" value="1"/>
</dbReference>
<dbReference type="InterPro" id="IPR013968">
    <property type="entry name" value="PKS_KR"/>
</dbReference>
<dbReference type="Gene3D" id="3.40.47.10">
    <property type="match status" value="2"/>
</dbReference>
<keyword evidence="2" id="KW-0597">Phosphoprotein</keyword>
<dbReference type="SMART" id="SM00823">
    <property type="entry name" value="PKS_PP"/>
    <property type="match status" value="2"/>
</dbReference>
<evidence type="ECO:0000259" key="9">
    <source>
        <dbReference type="PROSITE" id="PS52004"/>
    </source>
</evidence>
<evidence type="ECO:0000259" key="8">
    <source>
        <dbReference type="PROSITE" id="PS50075"/>
    </source>
</evidence>
<dbReference type="Proteomes" id="UP001354709">
    <property type="component" value="Unassembled WGS sequence"/>
</dbReference>
<evidence type="ECO:0000256" key="4">
    <source>
        <dbReference type="ARBA" id="ARBA00023194"/>
    </source>
</evidence>
<evidence type="ECO:0000256" key="3">
    <source>
        <dbReference type="ARBA" id="ARBA00022679"/>
    </source>
</evidence>
<dbReference type="PROSITE" id="PS00606">
    <property type="entry name" value="KS3_1"/>
    <property type="match status" value="2"/>
</dbReference>
<dbReference type="PROSITE" id="PS50075">
    <property type="entry name" value="CARRIER"/>
    <property type="match status" value="2"/>
</dbReference>
<dbReference type="InterPro" id="IPR014030">
    <property type="entry name" value="Ketoacyl_synth_N"/>
</dbReference>
<keyword evidence="3" id="KW-0808">Transferase</keyword>
<keyword evidence="5" id="KW-0511">Multifunctional enzyme</keyword>
<dbReference type="Pfam" id="PF08659">
    <property type="entry name" value="KR"/>
    <property type="match status" value="1"/>
</dbReference>
<dbReference type="PROSITE" id="PS52004">
    <property type="entry name" value="KS3_2"/>
    <property type="match status" value="2"/>
</dbReference>
<keyword evidence="11" id="KW-1185">Reference proteome</keyword>
<dbReference type="InterPro" id="IPR018201">
    <property type="entry name" value="Ketoacyl_synth_AS"/>
</dbReference>
<keyword evidence="1" id="KW-0596">Phosphopantetheine</keyword>
<name>A0ABU7PRK3_9ACTN</name>
<evidence type="ECO:0000256" key="5">
    <source>
        <dbReference type="ARBA" id="ARBA00023268"/>
    </source>
</evidence>
<feature type="domain" description="Carrier" evidence="8">
    <location>
        <begin position="905"/>
        <end position="980"/>
    </location>
</feature>
<dbReference type="InterPro" id="IPR016035">
    <property type="entry name" value="Acyl_Trfase/lysoPLipase"/>
</dbReference>
<feature type="region of interest" description="Disordered" evidence="7">
    <location>
        <begin position="449"/>
        <end position="473"/>
    </location>
</feature>
<evidence type="ECO:0000256" key="1">
    <source>
        <dbReference type="ARBA" id="ARBA00022450"/>
    </source>
</evidence>
<dbReference type="RefSeq" id="WP_330806356.1">
    <property type="nucleotide sequence ID" value="NZ_JAZBJO010000002.1"/>
</dbReference>
<evidence type="ECO:0000256" key="2">
    <source>
        <dbReference type="ARBA" id="ARBA00022553"/>
    </source>
</evidence>
<dbReference type="SMART" id="SM01294">
    <property type="entry name" value="PKS_PP_betabranch"/>
    <property type="match status" value="2"/>
</dbReference>
<dbReference type="InterPro" id="IPR036736">
    <property type="entry name" value="ACP-like_sf"/>
</dbReference>
<feature type="domain" description="Ketosynthase family 3 (KS3)" evidence="9">
    <location>
        <begin position="993"/>
        <end position="1409"/>
    </location>
</feature>
<keyword evidence="6" id="KW-0012">Acyltransferase</keyword>
<dbReference type="Gene3D" id="3.30.70.3290">
    <property type="match status" value="2"/>
</dbReference>
<organism evidence="10 11">
    <name type="scientific">Streptomyces asiaticus subsp. ignotus</name>
    <dbReference type="NCBI Taxonomy" id="3098222"/>
    <lineage>
        <taxon>Bacteria</taxon>
        <taxon>Bacillati</taxon>
        <taxon>Actinomycetota</taxon>
        <taxon>Actinomycetes</taxon>
        <taxon>Kitasatosporales</taxon>
        <taxon>Streptomycetaceae</taxon>
        <taxon>Streptomyces</taxon>
        <taxon>Streptomyces violaceusniger group</taxon>
    </lineage>
</organism>
<sequence>MTSTEAKLRHFLKETTEDLRRTRRQLDKLLATRSEPIAIVGMACRYPGGVRSPEQLWELVESGGDAITDFPTDRDWGEVPSSTRSGGFLPDATEFDPAFFGMSPREALATDPQQRVLLELAWEALERAGIVPGTLRHSRTGVFVGALHQDYQSVLDQVPDLPPGFSATGNACSVMSGRIAYTLGLEGPAVTIDTACSSSLVALHQATLALRSGDCSLALAGGVTVMSTPSAFIDFTQQEGLAPDGRCKSFSDDADGTSFSEGAGLLVLERLSDAERNGHQVLALLRGSAVNSDGASNGLTAPNGSAQRRVLSSALDNAGLRPSDVDVVEAHGTGTRLGDPIEAGALLATYGQDRERPLLLGSLKSNIGHTQAAAGVGGVIKMVGALRHGIVPATLHVGRASSRVDWADGAVELTTAARPWPETDRPRRAGVSSFGISGTNAHVIVEQAAPQPRVSRQSQAESPEEGQPSPWVLSGQDASALREQARLLDAHLRGGTLSARDIGGALALSRTHFARRALVTSPEGLRALAEGEPSADVVRGTALSATGPVWVFPGQGAQWVGMAVELLGSSSVFAEAMGECAVALGPFVEWSLVDVLGDEVALGRVDVVQPVLWAVMVSLAAVWRSFGVVPGAVVGHSQGEIAAACVAGVLSLEDAARVVCVRSGLIAQELAGGGGMVSLPLPLGEVEALIARYGDGLVVAAVNGPESVVVSGRSEAVAALVEREPRARRIAVDYASHSSAVQDLREELLTALGPIAPSVGTVPVHSSVTGGPIDGSVMDAEYWYTNLREPVDFTGAVSALLGAGRQVFLEMSPHPVLTMSVERTAEAAGVTVAALGTLRRGEGGLGQFVRALGTAHVHGVPVDWTAVFPDTTRVDLPTYAFQRSRFWPTDPVGTVDDTPVAEGPQDMLDLVRGHVAAVLGHRRAADVPADRAFSDLGLDSLTATQLRTALCDATGLDLPISLAFDHPTPAAVAAFLTGVTDTPVRRTVAADDGDPVVIVGMACRYPGGVADPEGLWRLVVGERDVVSAFPTDRGWDLDQLMLTSATTQGGFLHDAAGFDAEFFGISPREALAMDPQQRVLLETAWEAVERTGIDPSTLRSSATGVFVGASQQEYLGAADGENAELGGLVLTGKMSAVLSGRIAYTLDLKGPAVTVDTACSSSLVALHMAAQSVRSGESTLALAGGVAVMATPFAYEEFTHQGGLAADGRCKAFSAEADGTGWAEGAGLVVLERLSAATRNGHRVLAVLRGSAVNQDGASNGLSAPNGVAQQRVIRQALANARLRPRDVDMVEAHGTGTVLGDPIEANALIATYGQDREEPLWLGSMKSNIGHAAAAAGIGGVIKTVSALAHRLMPRTLHVTEPAPTVDWPAGVRVLTETLAWPETDRPRRAGVSSFGVSGTNAHLILEQGPDRPDEASALDTGPTGVPWPLSGRTPEALRAQAARLAEYLRDRPGLRPVDVGLSLTTSRTALACRAVAFGPDDLDRIATQDQGMRTPDSRPVWVFPGQGAQWVGMAVELLGSSPVFAEAMGECAVALAPFVDWSLADVLGDEKALARVDVVQPVLWAVMVSLARLWRSFGVVPAAVVGHSQGEIAAACVAGVLSLEDAARVVCVRSGLIAQRLAGRGGMVSLPLPLAEVEALIARCGDGLVVAAVNGPESVVVSGRSEAVAALVEREPRARRIAVDYASHSPAVQDLREELLTALGPIAPSVGTVPVHSSVTGGPIDGSVMDAEYWYTNLREPVDFHGAVSGLVAGGSRVFLEMSPHPVLTTSIEETADTVALGTLRRGEGRLDRVYRALGEAFAHGVSVDWRPAYPGARVVDLPTYAFQHQHFWVTSPRDRTSVTDRWRHRIDWSPLPEPPAVAEPGRWLVLGATGTAWTDSVVRALGDQAVQVSTEAPRAELAERLRAQPPADGVLLTPGTPVDAAAMLQALDDAGLATPTWIATRAAVAVGSADPQPWADQAGVWGLGRVAAWEYTAHWGGLVDLPEDLDEAVAARLRSLLTEEKAENQVAIRSTGLHGRRLVRTAPEAPTRAWTPEGTVLITGGTGGLGAELARWAAGRGADHLILLSRRGPDAPGAGELREACEQAGARVTFVAADVADRARMAAVFDEHPVTSVFHLAASLDDGVLDTLTPDGFASVARAKVRGAQVLDELTRGRGLSAFVLFSSISGVFGVPGLGAYAAANAMLDALAVSRRAAGEQALTVAWGAWAGEGLATHVVGDERLRRMGLTAMPAKAALVALEHALNREDTTVAVFDADWDRVPAHTRDGLGTLLHELPEARRPAAVSRPDAADLRTLLAGLDAAQRTAKLRDLVHAEVADALGHDDAVAVDPRRAFSELGFDSLTSVRLRNRLTELTGLSMPVTVVFDFPTVTELGEHLAGRLGGDGLDAGKLLARLESLLDEAGPDELGTLLGGMEALLSGRRPPALATDHFASASDEEMFGFIDQDFA</sequence>
<dbReference type="InterPro" id="IPR020806">
    <property type="entry name" value="PKS_PP-bd"/>
</dbReference>
<evidence type="ECO:0000313" key="10">
    <source>
        <dbReference type="EMBL" id="MEE4591114.1"/>
    </source>
</evidence>
<dbReference type="EMBL" id="JAZBJO010000002">
    <property type="protein sequence ID" value="MEE4591114.1"/>
    <property type="molecule type" value="Genomic_DNA"/>
</dbReference>
<proteinExistence type="predicted"/>
<dbReference type="Pfam" id="PF02801">
    <property type="entry name" value="Ketoacyl-synt_C"/>
    <property type="match status" value="2"/>
</dbReference>
<accession>A0ABU7PRK3</accession>
<dbReference type="Pfam" id="PF00109">
    <property type="entry name" value="ketoacyl-synt"/>
    <property type="match status" value="2"/>
</dbReference>
<dbReference type="InterPro" id="IPR032821">
    <property type="entry name" value="PKS_assoc"/>
</dbReference>
<evidence type="ECO:0000256" key="7">
    <source>
        <dbReference type="SAM" id="MobiDB-lite"/>
    </source>
</evidence>
<dbReference type="InterPro" id="IPR036291">
    <property type="entry name" value="NAD(P)-bd_dom_sf"/>
</dbReference>
<dbReference type="PROSITE" id="PS00012">
    <property type="entry name" value="PHOSPHOPANTETHEINE"/>
    <property type="match status" value="2"/>
</dbReference>
<dbReference type="Pfam" id="PF16197">
    <property type="entry name" value="KAsynt_C_assoc"/>
    <property type="match status" value="2"/>
</dbReference>
<dbReference type="Pfam" id="PF00698">
    <property type="entry name" value="Acyl_transf_1"/>
    <property type="match status" value="2"/>
</dbReference>
<dbReference type="PANTHER" id="PTHR43775:SF51">
    <property type="entry name" value="INACTIVE PHENOLPHTHIOCEROL SYNTHESIS POLYKETIDE SYNTHASE TYPE I PKS1-RELATED"/>
    <property type="match status" value="1"/>
</dbReference>
<dbReference type="InterPro" id="IPR006162">
    <property type="entry name" value="Ppantetheine_attach_site"/>
</dbReference>
<dbReference type="InterPro" id="IPR057326">
    <property type="entry name" value="KR_dom"/>
</dbReference>
<dbReference type="Gene3D" id="1.10.1200.10">
    <property type="entry name" value="ACP-like"/>
    <property type="match status" value="2"/>
</dbReference>
<dbReference type="CDD" id="cd08952">
    <property type="entry name" value="KR_1_SDR_x"/>
    <property type="match status" value="1"/>
</dbReference>
<dbReference type="SUPFAM" id="SSF47336">
    <property type="entry name" value="ACP-like"/>
    <property type="match status" value="2"/>
</dbReference>
<dbReference type="InterPro" id="IPR020841">
    <property type="entry name" value="PKS_Beta-ketoAc_synthase_dom"/>
</dbReference>
<dbReference type="InterPro" id="IPR001227">
    <property type="entry name" value="Ac_transferase_dom_sf"/>
</dbReference>
<dbReference type="InterPro" id="IPR016036">
    <property type="entry name" value="Malonyl_transacylase_ACP-bd"/>
</dbReference>
<dbReference type="Pfam" id="PF00550">
    <property type="entry name" value="PP-binding"/>
    <property type="match status" value="2"/>
</dbReference>
<dbReference type="InterPro" id="IPR009081">
    <property type="entry name" value="PP-bd_ACP"/>
</dbReference>
<dbReference type="SUPFAM" id="SSF55048">
    <property type="entry name" value="Probable ACP-binding domain of malonyl-CoA ACP transacylase"/>
    <property type="match status" value="2"/>
</dbReference>
<dbReference type="PANTHER" id="PTHR43775">
    <property type="entry name" value="FATTY ACID SYNTHASE"/>
    <property type="match status" value="1"/>
</dbReference>
<dbReference type="CDD" id="cd00833">
    <property type="entry name" value="PKS"/>
    <property type="match status" value="2"/>
</dbReference>
<keyword evidence="4" id="KW-0045">Antibiotic biosynthesis</keyword>
<gene>
    <name evidence="10" type="ORF">V2J94_04275</name>
</gene>
<dbReference type="SUPFAM" id="SSF52151">
    <property type="entry name" value="FabD/lysophospholipase-like"/>
    <property type="match status" value="2"/>
</dbReference>
<evidence type="ECO:0000313" key="11">
    <source>
        <dbReference type="Proteomes" id="UP001354709"/>
    </source>
</evidence>
<dbReference type="Gene3D" id="3.40.366.10">
    <property type="entry name" value="Malonyl-Coenzyme A Acyl Carrier Protein, domain 2"/>
    <property type="match status" value="2"/>
</dbReference>
<dbReference type="InterPro" id="IPR050091">
    <property type="entry name" value="PKS_NRPS_Biosynth_Enz"/>
</dbReference>
<dbReference type="SMART" id="SM00827">
    <property type="entry name" value="PKS_AT"/>
    <property type="match status" value="2"/>
</dbReference>
<dbReference type="InterPro" id="IPR014043">
    <property type="entry name" value="Acyl_transferase_dom"/>
</dbReference>
<comment type="caution">
    <text evidence="10">The sequence shown here is derived from an EMBL/GenBank/DDBJ whole genome shotgun (WGS) entry which is preliminary data.</text>
</comment>
<dbReference type="SUPFAM" id="SSF51735">
    <property type="entry name" value="NAD(P)-binding Rossmann-fold domains"/>
    <property type="match status" value="2"/>
</dbReference>
<evidence type="ECO:0000256" key="6">
    <source>
        <dbReference type="ARBA" id="ARBA00023315"/>
    </source>
</evidence>
<dbReference type="InterPro" id="IPR016039">
    <property type="entry name" value="Thiolase-like"/>
</dbReference>
<protein>
    <submittedName>
        <fullName evidence="10">Type I polyketide synthase</fullName>
    </submittedName>
</protein>
<dbReference type="SMART" id="SM00825">
    <property type="entry name" value="PKS_KS"/>
    <property type="match status" value="2"/>
</dbReference>
<dbReference type="Gene3D" id="3.40.50.720">
    <property type="entry name" value="NAD(P)-binding Rossmann-like Domain"/>
    <property type="match status" value="1"/>
</dbReference>
<reference evidence="10 11" key="1">
    <citation type="submission" date="2023-11" db="EMBL/GenBank/DDBJ databases">
        <title>30 novel species of actinomycetes from the DSMZ collection.</title>
        <authorList>
            <person name="Nouioui I."/>
        </authorList>
    </citation>
    <scope>NUCLEOTIDE SEQUENCE [LARGE SCALE GENOMIC DNA]</scope>
    <source>
        <strain evidence="10 11">DSM 41524</strain>
    </source>
</reference>
<dbReference type="SUPFAM" id="SSF53901">
    <property type="entry name" value="Thiolase-like"/>
    <property type="match status" value="2"/>
</dbReference>
<feature type="region of interest" description="Disordered" evidence="7">
    <location>
        <begin position="1410"/>
        <end position="1433"/>
    </location>
</feature>
<dbReference type="InterPro" id="IPR014031">
    <property type="entry name" value="Ketoacyl_synth_C"/>
</dbReference>